<evidence type="ECO:0000313" key="3">
    <source>
        <dbReference type="EMBL" id="KAK3748295.1"/>
    </source>
</evidence>
<dbReference type="InterPro" id="IPR012337">
    <property type="entry name" value="RNaseH-like_sf"/>
</dbReference>
<reference evidence="3" key="1">
    <citation type="journal article" date="2023" name="G3 (Bethesda)">
        <title>A reference genome for the long-term kleptoplast-retaining sea slug Elysia crispata morphotype clarki.</title>
        <authorList>
            <person name="Eastman K.E."/>
            <person name="Pendleton A.L."/>
            <person name="Shaikh M.A."/>
            <person name="Suttiyut T."/>
            <person name="Ogas R."/>
            <person name="Tomko P."/>
            <person name="Gavelis G."/>
            <person name="Widhalm J.R."/>
            <person name="Wisecaver J.H."/>
        </authorList>
    </citation>
    <scope>NUCLEOTIDE SEQUENCE</scope>
    <source>
        <strain evidence="3">ECLA1</strain>
    </source>
</reference>
<dbReference type="AlphaFoldDB" id="A0AAE0YJU1"/>
<dbReference type="Gene3D" id="3.30.420.10">
    <property type="entry name" value="Ribonuclease H-like superfamily/Ribonuclease H"/>
    <property type="match status" value="1"/>
</dbReference>
<feature type="domain" description="Integrase catalytic" evidence="2">
    <location>
        <begin position="78"/>
        <end position="241"/>
    </location>
</feature>
<dbReference type="EMBL" id="JAWDGP010006036">
    <property type="protein sequence ID" value="KAK3748295.1"/>
    <property type="molecule type" value="Genomic_DNA"/>
</dbReference>
<dbReference type="InterPro" id="IPR001584">
    <property type="entry name" value="Integrase_cat-core"/>
</dbReference>
<organism evidence="3 4">
    <name type="scientific">Elysia crispata</name>
    <name type="common">lettuce slug</name>
    <dbReference type="NCBI Taxonomy" id="231223"/>
    <lineage>
        <taxon>Eukaryota</taxon>
        <taxon>Metazoa</taxon>
        <taxon>Spiralia</taxon>
        <taxon>Lophotrochozoa</taxon>
        <taxon>Mollusca</taxon>
        <taxon>Gastropoda</taxon>
        <taxon>Heterobranchia</taxon>
        <taxon>Euthyneura</taxon>
        <taxon>Panpulmonata</taxon>
        <taxon>Sacoglossa</taxon>
        <taxon>Placobranchoidea</taxon>
        <taxon>Plakobranchidae</taxon>
        <taxon>Elysia</taxon>
    </lineage>
</organism>
<protein>
    <recommendedName>
        <fullName evidence="2">Integrase catalytic domain-containing protein</fullName>
    </recommendedName>
</protein>
<dbReference type="GO" id="GO:0015074">
    <property type="term" value="P:DNA integration"/>
    <property type="evidence" value="ECO:0007669"/>
    <property type="project" value="InterPro"/>
</dbReference>
<evidence type="ECO:0000259" key="2">
    <source>
        <dbReference type="PROSITE" id="PS50994"/>
    </source>
</evidence>
<gene>
    <name evidence="3" type="ORF">RRG08_039547</name>
</gene>
<evidence type="ECO:0000313" key="4">
    <source>
        <dbReference type="Proteomes" id="UP001283361"/>
    </source>
</evidence>
<evidence type="ECO:0000256" key="1">
    <source>
        <dbReference type="SAM" id="MobiDB-lite"/>
    </source>
</evidence>
<dbReference type="GO" id="GO:0003676">
    <property type="term" value="F:nucleic acid binding"/>
    <property type="evidence" value="ECO:0007669"/>
    <property type="project" value="InterPro"/>
</dbReference>
<dbReference type="Proteomes" id="UP001283361">
    <property type="component" value="Unassembled WGS sequence"/>
</dbReference>
<proteinExistence type="predicted"/>
<accession>A0AAE0YJU1</accession>
<dbReference type="PROSITE" id="PS50994">
    <property type="entry name" value="INTEGRASE"/>
    <property type="match status" value="1"/>
</dbReference>
<sequence>MAEKKQQTKPLTANELDDTLSKIYYVPGGGGFQGITALHSRPPKAQPQKRGSGGGYLVRKSEDTCRLSPLKEVFAHFTEDRPNAIHQADLLFLSHDRVGRKTYKYALTLVDAASRYKAAVPLTSKLATEVAAAFTAIYKDGPLTWPKTLMVDDGHEFKGAVSTLMTKHRVTVRRAQPGHHRSQAFVELAERLFRNQAQQELDTGRDSREWVVVLPVVVADMNDTVTRMTGLPSVEAVGVARVPLVAKKTPLPETLLPIGTLVYIATNEEDPKDVGRRRATDPWWTHKPYPILRRVSEPGQPVLYYTAFSKHGFTRSQLRTV</sequence>
<dbReference type="SUPFAM" id="SSF53098">
    <property type="entry name" value="Ribonuclease H-like"/>
    <property type="match status" value="1"/>
</dbReference>
<dbReference type="InterPro" id="IPR036397">
    <property type="entry name" value="RNaseH_sf"/>
</dbReference>
<comment type="caution">
    <text evidence="3">The sequence shown here is derived from an EMBL/GenBank/DDBJ whole genome shotgun (WGS) entry which is preliminary data.</text>
</comment>
<name>A0AAE0YJU1_9GAST</name>
<feature type="region of interest" description="Disordered" evidence="1">
    <location>
        <begin position="36"/>
        <end position="57"/>
    </location>
</feature>
<keyword evidence="4" id="KW-1185">Reference proteome</keyword>